<evidence type="ECO:0000313" key="3">
    <source>
        <dbReference type="Proteomes" id="UP001183809"/>
    </source>
</evidence>
<proteinExistence type="predicted"/>
<dbReference type="RefSeq" id="WP_311701615.1">
    <property type="nucleotide sequence ID" value="NZ_JAVREY010000190.1"/>
</dbReference>
<dbReference type="PROSITE" id="PS50994">
    <property type="entry name" value="INTEGRASE"/>
    <property type="match status" value="1"/>
</dbReference>
<comment type="caution">
    <text evidence="2">The sequence shown here is derived from an EMBL/GenBank/DDBJ whole genome shotgun (WGS) entry which is preliminary data.</text>
</comment>
<dbReference type="Proteomes" id="UP001183809">
    <property type="component" value="Unassembled WGS sequence"/>
</dbReference>
<dbReference type="InterPro" id="IPR015378">
    <property type="entry name" value="Transposase-like_Mu_C"/>
</dbReference>
<feature type="domain" description="Integrase catalytic" evidence="1">
    <location>
        <begin position="6"/>
        <end position="176"/>
    </location>
</feature>
<dbReference type="PANTHER" id="PTHR35004">
    <property type="entry name" value="TRANSPOSASE RV3428C-RELATED"/>
    <property type="match status" value="1"/>
</dbReference>
<dbReference type="PANTHER" id="PTHR35004:SF6">
    <property type="entry name" value="TRANSPOSASE"/>
    <property type="match status" value="1"/>
</dbReference>
<evidence type="ECO:0000313" key="2">
    <source>
        <dbReference type="EMBL" id="MDT0470176.1"/>
    </source>
</evidence>
<dbReference type="InterPro" id="IPR012337">
    <property type="entry name" value="RNaseH-like_sf"/>
</dbReference>
<reference evidence="3" key="1">
    <citation type="submission" date="2023-07" db="EMBL/GenBank/DDBJ databases">
        <title>30 novel species of actinomycetes from the DSMZ collection.</title>
        <authorList>
            <person name="Nouioui I."/>
        </authorList>
    </citation>
    <scope>NUCLEOTIDE SEQUENCE [LARGE SCALE GENOMIC DNA]</scope>
    <source>
        <strain evidence="3">DSM 41699</strain>
    </source>
</reference>
<dbReference type="Pfam" id="PF09299">
    <property type="entry name" value="Mu-transpos_C"/>
    <property type="match status" value="1"/>
</dbReference>
<protein>
    <submittedName>
        <fullName evidence="2">DDE-type integrase/transposase/recombinase</fullName>
    </submittedName>
</protein>
<dbReference type="InterPro" id="IPR036397">
    <property type="entry name" value="RNaseH_sf"/>
</dbReference>
<keyword evidence="3" id="KW-1185">Reference proteome</keyword>
<organism evidence="2 3">
    <name type="scientific">Streptomyces gibsoniae</name>
    <dbReference type="NCBI Taxonomy" id="3075529"/>
    <lineage>
        <taxon>Bacteria</taxon>
        <taxon>Bacillati</taxon>
        <taxon>Actinomycetota</taxon>
        <taxon>Actinomycetes</taxon>
        <taxon>Kitasatosporales</taxon>
        <taxon>Streptomycetaceae</taxon>
        <taxon>Streptomyces</taxon>
    </lineage>
</organism>
<evidence type="ECO:0000259" key="1">
    <source>
        <dbReference type="PROSITE" id="PS50994"/>
    </source>
</evidence>
<gene>
    <name evidence="2" type="ORF">RM764_46005</name>
</gene>
<sequence>MFGRFEAARPNELWVGDALHGPVVAGRKTILFAFLDDHSRAVMAARFGFAEDTVRLAVALRPALAARGVPEGVYLDNGSPFVDSWLMRACAVLGVKLVHSRPGRPEGRGKIERYFRTVRDQFVVETGHLADRPAGQGAEALAELNRQFTAWVETEYHPRKHSETGQGPLARWQDGWPQGQGPRLPHPDLLREAFLWSEWRTVSKTATVRLHSNTYQVEPELSGRKVELVFDPFDLEKIEVRHGGRSFGGADPFEIRRHSHPKARPELPPEEPAAATGVNYLALLDAAREEQLAGRINYQALLDEDSGDSGGDHGVR</sequence>
<dbReference type="Gene3D" id="3.30.420.10">
    <property type="entry name" value="Ribonuclease H-like superfamily/Ribonuclease H"/>
    <property type="match status" value="1"/>
</dbReference>
<accession>A0ABU2UAW5</accession>
<dbReference type="EMBL" id="JAVREY010000190">
    <property type="protein sequence ID" value="MDT0470176.1"/>
    <property type="molecule type" value="Genomic_DNA"/>
</dbReference>
<dbReference type="Pfam" id="PF00665">
    <property type="entry name" value="rve"/>
    <property type="match status" value="1"/>
</dbReference>
<dbReference type="SUPFAM" id="SSF53098">
    <property type="entry name" value="Ribonuclease H-like"/>
    <property type="match status" value="1"/>
</dbReference>
<name>A0ABU2UAW5_9ACTN</name>
<dbReference type="InterPro" id="IPR001584">
    <property type="entry name" value="Integrase_cat-core"/>
</dbReference>